<evidence type="ECO:0000313" key="2">
    <source>
        <dbReference type="Proteomes" id="UP000217199"/>
    </source>
</evidence>
<dbReference type="EMBL" id="NBII01000005">
    <property type="protein sequence ID" value="PAV19170.1"/>
    <property type="molecule type" value="Genomic_DNA"/>
</dbReference>
<name>A0A286UHR0_9AGAM</name>
<keyword evidence="2" id="KW-1185">Reference proteome</keyword>
<dbReference type="AlphaFoldDB" id="A0A286UHR0"/>
<proteinExistence type="predicted"/>
<protein>
    <submittedName>
        <fullName evidence="1">Nucleoside-diphosphate-sugar epimerase</fullName>
    </submittedName>
</protein>
<dbReference type="OrthoDB" id="9975943at2759"/>
<dbReference type="STRING" id="2282107.A0A286UHR0"/>
<dbReference type="SUPFAM" id="SSF51735">
    <property type="entry name" value="NAD(P)-binding Rossmann-fold domains"/>
    <property type="match status" value="1"/>
</dbReference>
<dbReference type="PANTHER" id="PTHR14097">
    <property type="entry name" value="OXIDOREDUCTASE HTATIP2"/>
    <property type="match status" value="1"/>
</dbReference>
<dbReference type="Gene3D" id="3.40.50.720">
    <property type="entry name" value="NAD(P)-binding Rossmann-like Domain"/>
    <property type="match status" value="1"/>
</dbReference>
<organism evidence="1 2">
    <name type="scientific">Pyrrhoderma noxium</name>
    <dbReference type="NCBI Taxonomy" id="2282107"/>
    <lineage>
        <taxon>Eukaryota</taxon>
        <taxon>Fungi</taxon>
        <taxon>Dikarya</taxon>
        <taxon>Basidiomycota</taxon>
        <taxon>Agaricomycotina</taxon>
        <taxon>Agaricomycetes</taxon>
        <taxon>Hymenochaetales</taxon>
        <taxon>Hymenochaetaceae</taxon>
        <taxon>Pyrrhoderma</taxon>
    </lineage>
</organism>
<comment type="caution">
    <text evidence="1">The sequence shown here is derived from an EMBL/GenBank/DDBJ whole genome shotgun (WGS) entry which is preliminary data.</text>
</comment>
<dbReference type="PANTHER" id="PTHR14097:SF8">
    <property type="entry name" value="NAD(P)-BINDING DOMAIN-CONTAINING PROTEIN"/>
    <property type="match status" value="1"/>
</dbReference>
<accession>A0A286UHR0</accession>
<dbReference type="Proteomes" id="UP000217199">
    <property type="component" value="Unassembled WGS sequence"/>
</dbReference>
<evidence type="ECO:0000313" key="1">
    <source>
        <dbReference type="EMBL" id="PAV19170.1"/>
    </source>
</evidence>
<dbReference type="InParanoid" id="A0A286UHR0"/>
<dbReference type="InterPro" id="IPR036291">
    <property type="entry name" value="NAD(P)-bd_dom_sf"/>
</dbReference>
<sequence length="250" mass="27482">MKIILTGATGAAGLKILRTAISDPSIQHISVLSRRPLPPSIPESPKVSQILHTDFLSYSPELLSRLSGHGACIWALGCSSVGMKEDEYFRITHDYPVEAFRAFNEAGLRGEDGKFRFVFVSGDGADETGKSKVMFSRIKGKTETDLVAYASTSSPDSLSVYNLRPGYFYPSDPEDAKSVRPFKMRLIHSVLTPVLKVAFPAIPIKIEDLAAFSLLAGKGYFEPQTYSNARIKELIKKWRDSSKAIASETT</sequence>
<reference evidence="1 2" key="1">
    <citation type="journal article" date="2017" name="Mol. Ecol.">
        <title>Comparative and population genomic landscape of Phellinus noxius: A hypervariable fungus causing root rot in trees.</title>
        <authorList>
            <person name="Chung C.L."/>
            <person name="Lee T.J."/>
            <person name="Akiba M."/>
            <person name="Lee H.H."/>
            <person name="Kuo T.H."/>
            <person name="Liu D."/>
            <person name="Ke H.M."/>
            <person name="Yokoi T."/>
            <person name="Roa M.B."/>
            <person name="Lu M.J."/>
            <person name="Chang Y.Y."/>
            <person name="Ann P.J."/>
            <person name="Tsai J.N."/>
            <person name="Chen C.Y."/>
            <person name="Tzean S.S."/>
            <person name="Ota Y."/>
            <person name="Hattori T."/>
            <person name="Sahashi N."/>
            <person name="Liou R.F."/>
            <person name="Kikuchi T."/>
            <person name="Tsai I.J."/>
        </authorList>
    </citation>
    <scope>NUCLEOTIDE SEQUENCE [LARGE SCALE GENOMIC DNA]</scope>
    <source>
        <strain evidence="1 2">FFPRI411160</strain>
    </source>
</reference>
<gene>
    <name evidence="1" type="ORF">PNOK_0601400</name>
</gene>